<feature type="domain" description="GTD-binding" evidence="8">
    <location>
        <begin position="526"/>
        <end position="624"/>
    </location>
</feature>
<accession>A0ABD3SI51</accession>
<dbReference type="EMBL" id="JBJXBP010000006">
    <property type="protein sequence ID" value="KAL3824241.1"/>
    <property type="molecule type" value="Genomic_DNA"/>
</dbReference>
<dbReference type="AlphaFoldDB" id="A0ABD3SI51"/>
<reference evidence="9 10" key="1">
    <citation type="submission" date="2024-12" db="EMBL/GenBank/DDBJ databases">
        <title>The unique morphological basis and parallel evolutionary history of personate flowers in Penstemon.</title>
        <authorList>
            <person name="Depatie T.H."/>
            <person name="Wessinger C.A."/>
        </authorList>
    </citation>
    <scope>NUCLEOTIDE SEQUENCE [LARGE SCALE GENOMIC DNA]</scope>
    <source>
        <strain evidence="9">WTNN_2</strain>
        <tissue evidence="9">Leaf</tissue>
    </source>
</reference>
<keyword evidence="2 7" id="KW-0812">Transmembrane</keyword>
<name>A0ABD3SI51_9LAMI</name>
<dbReference type="PROSITE" id="PS51775">
    <property type="entry name" value="GTD_BINDING"/>
    <property type="match status" value="1"/>
</dbReference>
<keyword evidence="5" id="KW-0175">Coiled coil</keyword>
<organism evidence="9 10">
    <name type="scientific">Penstemon smallii</name>
    <dbReference type="NCBI Taxonomy" id="265156"/>
    <lineage>
        <taxon>Eukaryota</taxon>
        <taxon>Viridiplantae</taxon>
        <taxon>Streptophyta</taxon>
        <taxon>Embryophyta</taxon>
        <taxon>Tracheophyta</taxon>
        <taxon>Spermatophyta</taxon>
        <taxon>Magnoliopsida</taxon>
        <taxon>eudicotyledons</taxon>
        <taxon>Gunneridae</taxon>
        <taxon>Pentapetalae</taxon>
        <taxon>asterids</taxon>
        <taxon>lamiids</taxon>
        <taxon>Lamiales</taxon>
        <taxon>Plantaginaceae</taxon>
        <taxon>Cheloneae</taxon>
        <taxon>Penstemon</taxon>
    </lineage>
</organism>
<evidence type="ECO:0000256" key="1">
    <source>
        <dbReference type="ARBA" id="ARBA00004167"/>
    </source>
</evidence>
<feature type="transmembrane region" description="Helical" evidence="7">
    <location>
        <begin position="20"/>
        <end position="45"/>
    </location>
</feature>
<evidence type="ECO:0000256" key="7">
    <source>
        <dbReference type="SAM" id="Phobius"/>
    </source>
</evidence>
<evidence type="ECO:0000313" key="9">
    <source>
        <dbReference type="EMBL" id="KAL3824241.1"/>
    </source>
</evidence>
<dbReference type="InterPro" id="IPR007656">
    <property type="entry name" value="GTD-bd"/>
</dbReference>
<evidence type="ECO:0000256" key="2">
    <source>
        <dbReference type="ARBA" id="ARBA00022692"/>
    </source>
</evidence>
<dbReference type="GO" id="GO:0016020">
    <property type="term" value="C:membrane"/>
    <property type="evidence" value="ECO:0007669"/>
    <property type="project" value="UniProtKB-SubCell"/>
</dbReference>
<sequence length="895" mass="101872">MAANKFATMLHKNTNKITLILIYAALEWILILLLLLNSLFSYLIIKFAEFFGLNPPCLLCTRLDHIFDSSKGNKNMHIDLLCEVHSKEISKLGYCSNHRKLAQSHEMCEDCLSSRPEFHGSSSSDLGFLNRVKDFETGQKNAGENCEVLSVNCSCCGLSLNNNLYSSYILLKTSSWDVLECAQKENLIIDAEDYDIDNHVEEKNFSANLCEDVKVLEFDGSCLDVNENEEVHFVNEKKENEGGEIEIGTTPQHLEFFLDYSGHKLVPVELISIKEEHKIDNRENILESVVEKEELIVENGSKLTQVDKLFDVDDINEEPKFSLDSEVGVETKEELVVENGSRLTEVDKLFDVDINEGPECSAFESMEIKEDENSLVLESKDLHLVAEEFEQFTGFSSGVQELVGAAGEKDSDVHIACEEEGVTLMDNNENEEDVSIGTEIPDLDVADEIHEDYSCEEQMMELQSLSVHDWEHPMNGIEEDKVPDTSVNSLNQLSKKLLLLEKRDSGNEESLDGSVTSELDGGDGVVTIERLKSALREERKALQVLYTELEEERSASAVAANQTMAMINRLQEEKAAMQMEALQYQRMMEEQSEYDQEAMQLLNELMVKREKEKQELEKELDLCRKKLFDYETKEKIRLLRKGKDGSTRTSGFSSASFSNGEDSEDLSIDLNQEAKEEDGFYSNRECSNFTNTPIDAVVDLEESLADFEEERMFILEQLKVLEEKLMTLDDDKDQHFEDVRELEDFHQENGNHVHINGEGNGHENGFSNENNGKHYQKRRTVGQKGKSLLPLFDAISDENGDMVLNENENGIDSNGSENSYVSKFEMENKKLAIEEEVDHLYERLQAFEADREFLKHCISSMKKGDKGMDLLQEILQHLRDLRNVELRVRNLSDGT</sequence>
<comment type="subcellular location">
    <subcellularLocation>
        <location evidence="1">Membrane</location>
        <topology evidence="1">Single-pass membrane protein</topology>
    </subcellularLocation>
</comment>
<feature type="compositionally biased region" description="Polar residues" evidence="6">
    <location>
        <begin position="647"/>
        <end position="660"/>
    </location>
</feature>
<evidence type="ECO:0000256" key="6">
    <source>
        <dbReference type="SAM" id="MobiDB-lite"/>
    </source>
</evidence>
<evidence type="ECO:0000256" key="4">
    <source>
        <dbReference type="ARBA" id="ARBA00023136"/>
    </source>
</evidence>
<keyword evidence="3 7" id="KW-1133">Transmembrane helix</keyword>
<dbReference type="GO" id="GO:0080115">
    <property type="term" value="F:myosin XI tail binding"/>
    <property type="evidence" value="ECO:0007669"/>
    <property type="project" value="UniProtKB-ARBA"/>
</dbReference>
<dbReference type="Proteomes" id="UP001634393">
    <property type="component" value="Unassembled WGS sequence"/>
</dbReference>
<comment type="caution">
    <text evidence="9">The sequence shown here is derived from an EMBL/GenBank/DDBJ whole genome shotgun (WGS) entry which is preliminary data.</text>
</comment>
<proteinExistence type="predicted"/>
<dbReference type="InterPro" id="IPR039306">
    <property type="entry name" value="MYOB"/>
</dbReference>
<dbReference type="PANTHER" id="PTHR31448">
    <property type="entry name" value="MYOSIN-BINDING PROTEIN 2"/>
    <property type="match status" value="1"/>
</dbReference>
<evidence type="ECO:0000259" key="8">
    <source>
        <dbReference type="PROSITE" id="PS51775"/>
    </source>
</evidence>
<feature type="coiled-coil region" evidence="5">
    <location>
        <begin position="697"/>
        <end position="738"/>
    </location>
</feature>
<evidence type="ECO:0000313" key="10">
    <source>
        <dbReference type="Proteomes" id="UP001634393"/>
    </source>
</evidence>
<feature type="region of interest" description="Disordered" evidence="6">
    <location>
        <begin position="643"/>
        <end position="665"/>
    </location>
</feature>
<protein>
    <recommendedName>
        <fullName evidence="8">GTD-binding domain-containing protein</fullName>
    </recommendedName>
</protein>
<keyword evidence="10" id="KW-1185">Reference proteome</keyword>
<dbReference type="PANTHER" id="PTHR31448:SF3">
    <property type="entry name" value="MYOSIN-BINDING PROTEIN 2"/>
    <property type="match status" value="1"/>
</dbReference>
<feature type="coiled-coil region" evidence="5">
    <location>
        <begin position="528"/>
        <end position="633"/>
    </location>
</feature>
<evidence type="ECO:0000256" key="5">
    <source>
        <dbReference type="SAM" id="Coils"/>
    </source>
</evidence>
<dbReference type="Pfam" id="PF04576">
    <property type="entry name" value="Zein-binding"/>
    <property type="match status" value="1"/>
</dbReference>
<keyword evidence="4 7" id="KW-0472">Membrane</keyword>
<gene>
    <name evidence="9" type="ORF">ACJIZ3_020270</name>
</gene>
<evidence type="ECO:0000256" key="3">
    <source>
        <dbReference type="ARBA" id="ARBA00022989"/>
    </source>
</evidence>